<evidence type="ECO:0000259" key="8">
    <source>
        <dbReference type="PROSITE" id="PS50923"/>
    </source>
</evidence>
<feature type="transmembrane region" description="Helical" evidence="6">
    <location>
        <begin position="621"/>
        <end position="643"/>
    </location>
</feature>
<dbReference type="InterPro" id="IPR016186">
    <property type="entry name" value="C-type_lectin-like/link_sf"/>
</dbReference>
<keyword evidence="2 7" id="KW-0732">Signal</keyword>
<dbReference type="GO" id="GO:0005540">
    <property type="term" value="F:hyaluronic acid binding"/>
    <property type="evidence" value="ECO:0007669"/>
    <property type="project" value="InterPro"/>
</dbReference>
<evidence type="ECO:0008006" key="12">
    <source>
        <dbReference type="Google" id="ProtNLM"/>
    </source>
</evidence>
<dbReference type="PROSITE" id="PS50923">
    <property type="entry name" value="SUSHI"/>
    <property type="match status" value="1"/>
</dbReference>
<evidence type="ECO:0000259" key="9">
    <source>
        <dbReference type="PROSITE" id="PS50963"/>
    </source>
</evidence>
<feature type="compositionally biased region" description="Acidic residues" evidence="5">
    <location>
        <begin position="244"/>
        <end position="254"/>
    </location>
</feature>
<comment type="caution">
    <text evidence="10">The sequence shown here is derived from an EMBL/GenBank/DDBJ whole genome shotgun (WGS) entry which is preliminary data.</text>
</comment>
<keyword evidence="6" id="KW-1133">Transmembrane helix</keyword>
<feature type="compositionally biased region" description="Basic and acidic residues" evidence="5">
    <location>
        <begin position="439"/>
        <end position="451"/>
    </location>
</feature>
<evidence type="ECO:0000256" key="5">
    <source>
        <dbReference type="SAM" id="MobiDB-lite"/>
    </source>
</evidence>
<dbReference type="PROSITE" id="PS50963">
    <property type="entry name" value="LINK_2"/>
    <property type="match status" value="1"/>
</dbReference>
<feature type="signal peptide" evidence="7">
    <location>
        <begin position="1"/>
        <end position="24"/>
    </location>
</feature>
<feature type="domain" description="Sushi" evidence="8">
    <location>
        <begin position="130"/>
        <end position="191"/>
    </location>
</feature>
<evidence type="ECO:0000256" key="2">
    <source>
        <dbReference type="ARBA" id="ARBA00022729"/>
    </source>
</evidence>
<dbReference type="GO" id="GO:0007219">
    <property type="term" value="P:Notch signaling pathway"/>
    <property type="evidence" value="ECO:0007669"/>
    <property type="project" value="TreeGrafter"/>
</dbReference>
<dbReference type="PANTHER" id="PTHR32493">
    <property type="entry name" value="SUSHI DOMAIN-CONTAINING PROTEIN 5"/>
    <property type="match status" value="1"/>
</dbReference>
<keyword evidence="3" id="KW-1015">Disulfide bond</keyword>
<evidence type="ECO:0000256" key="6">
    <source>
        <dbReference type="SAM" id="Phobius"/>
    </source>
</evidence>
<evidence type="ECO:0000256" key="3">
    <source>
        <dbReference type="ARBA" id="ARBA00023157"/>
    </source>
</evidence>
<feature type="region of interest" description="Disordered" evidence="5">
    <location>
        <begin position="586"/>
        <end position="612"/>
    </location>
</feature>
<sequence>MRRACHRELALLPLLGYLACLTRAEVSPLGRVFLLELESFSKAGQEEGFEAATHACIAQGAQVASGADLHHAVLECAFSACSRGWLSGPSVGTTVCSDIPGSLRPVDVQLENLTANAESLGVFCVKDSDAPCGQPPSFPHSHLQGKTGLDLGDELLYACDPGYKLPNGEMAFSLLCDSCGEWYGLVQHCVKDDPEGHIDYEDKLTEGHLREEHHVSLIPGGTQSTDHEVEESTPEPEHDRTVVSEEEEEEENDEDSKVSVTEPPVSVLSQKHMFWFPSEAFQDEKKHPGITTDTSSVKSSSEDENHMKVKTTDSQSDPDTITEEHDHPTDPPTDEPASPSAGGTDESWLDGYPVTHDEDKAGGESTGEVGPEQGVETESVTGRSEVEVFEDVNKNPVEEETGGLSYSPEEEEDGEMKNPEDKIHRKGDEEELGKGTSILEKEESVVSHYEETTEGLAEDEMEKETYTPEETLDSDGSETLGFDGVTDSPNGVEMKTTTFITQTTPSPDDIALHKAYTPASAPENVSTSQEGLGPENTSTPSGMVSLDDEITSMPTPVIKDPWETIDNGHLLEHIPGHIPTEIPENRSVMERGGDPSLDQQERAGEGSCAEDPCHGSGRGPMIAAIIIGVVAAVVGVVLGVWCYKKRQLKSSHYQLNGTNRQTQCIELQQTV</sequence>
<dbReference type="SMART" id="SM00445">
    <property type="entry name" value="LINK"/>
    <property type="match status" value="1"/>
</dbReference>
<dbReference type="Pfam" id="PF00193">
    <property type="entry name" value="Xlink"/>
    <property type="match status" value="1"/>
</dbReference>
<dbReference type="SMART" id="SM00032">
    <property type="entry name" value="CCP"/>
    <property type="match status" value="1"/>
</dbReference>
<dbReference type="EMBL" id="JAWDJR010000019">
    <property type="protein sequence ID" value="KAK9957608.1"/>
    <property type="molecule type" value="Genomic_DNA"/>
</dbReference>
<dbReference type="InterPro" id="IPR016187">
    <property type="entry name" value="CTDL_fold"/>
</dbReference>
<feature type="region of interest" description="Disordered" evidence="5">
    <location>
        <begin position="285"/>
        <end position="491"/>
    </location>
</feature>
<protein>
    <recommendedName>
        <fullName evidence="12">Sushi domain containing 5</fullName>
    </recommendedName>
</protein>
<evidence type="ECO:0000256" key="4">
    <source>
        <dbReference type="PROSITE-ProRule" id="PRU00302"/>
    </source>
</evidence>
<dbReference type="SUPFAM" id="SSF57535">
    <property type="entry name" value="Complement control module/SCR domain"/>
    <property type="match status" value="1"/>
</dbReference>
<evidence type="ECO:0000313" key="11">
    <source>
        <dbReference type="Proteomes" id="UP001479290"/>
    </source>
</evidence>
<keyword evidence="1 4" id="KW-0768">Sushi</keyword>
<feature type="compositionally biased region" description="Polar residues" evidence="5">
    <location>
        <begin position="523"/>
        <end position="542"/>
    </location>
</feature>
<name>A0AAW1ZA13_CULAL</name>
<dbReference type="InterPro" id="IPR000538">
    <property type="entry name" value="Link_dom"/>
</dbReference>
<gene>
    <name evidence="10" type="ORF">ABG768_011844</name>
</gene>
<keyword evidence="6" id="KW-0812">Transmembrane</keyword>
<evidence type="ECO:0000256" key="1">
    <source>
        <dbReference type="ARBA" id="ARBA00022659"/>
    </source>
</evidence>
<evidence type="ECO:0000256" key="7">
    <source>
        <dbReference type="SAM" id="SignalP"/>
    </source>
</evidence>
<feature type="chain" id="PRO_5043901205" description="Sushi domain containing 5" evidence="7">
    <location>
        <begin position="25"/>
        <end position="671"/>
    </location>
</feature>
<organism evidence="10 11">
    <name type="scientific">Culter alburnus</name>
    <name type="common">Topmouth culter</name>
    <dbReference type="NCBI Taxonomy" id="194366"/>
    <lineage>
        <taxon>Eukaryota</taxon>
        <taxon>Metazoa</taxon>
        <taxon>Chordata</taxon>
        <taxon>Craniata</taxon>
        <taxon>Vertebrata</taxon>
        <taxon>Euteleostomi</taxon>
        <taxon>Actinopterygii</taxon>
        <taxon>Neopterygii</taxon>
        <taxon>Teleostei</taxon>
        <taxon>Ostariophysi</taxon>
        <taxon>Cypriniformes</taxon>
        <taxon>Xenocyprididae</taxon>
        <taxon>Xenocypridinae</taxon>
        <taxon>Culter</taxon>
    </lineage>
</organism>
<dbReference type="InterPro" id="IPR053298">
    <property type="entry name" value="Sushi_domain_protein"/>
</dbReference>
<dbReference type="Pfam" id="PF00084">
    <property type="entry name" value="Sushi"/>
    <property type="match status" value="1"/>
</dbReference>
<dbReference type="FunFam" id="2.10.70.10:FF:000050">
    <property type="entry name" value="sushi domain-containing protein 5"/>
    <property type="match status" value="1"/>
</dbReference>
<dbReference type="CDD" id="cd00033">
    <property type="entry name" value="CCP"/>
    <property type="match status" value="1"/>
</dbReference>
<feature type="compositionally biased region" description="Basic and acidic residues" evidence="5">
    <location>
        <begin position="415"/>
        <end position="428"/>
    </location>
</feature>
<dbReference type="InterPro" id="IPR000436">
    <property type="entry name" value="Sushi_SCR_CCP_dom"/>
</dbReference>
<dbReference type="InterPro" id="IPR035976">
    <property type="entry name" value="Sushi/SCR/CCP_sf"/>
</dbReference>
<dbReference type="SUPFAM" id="SSF56436">
    <property type="entry name" value="C-type lectin-like"/>
    <property type="match status" value="1"/>
</dbReference>
<proteinExistence type="predicted"/>
<comment type="caution">
    <text evidence="4">Lacks conserved residue(s) required for the propagation of feature annotation.</text>
</comment>
<feature type="domain" description="Link" evidence="9">
    <location>
        <begin position="31"/>
        <end position="126"/>
    </location>
</feature>
<dbReference type="Gene3D" id="3.10.100.10">
    <property type="entry name" value="Mannose-Binding Protein A, subunit A"/>
    <property type="match status" value="1"/>
</dbReference>
<feature type="compositionally biased region" description="Acidic residues" evidence="5">
    <location>
        <begin position="452"/>
        <end position="462"/>
    </location>
</feature>
<feature type="compositionally biased region" description="Basic and acidic residues" evidence="5">
    <location>
        <begin position="586"/>
        <end position="604"/>
    </location>
</feature>
<dbReference type="PANTHER" id="PTHR32493:SF0">
    <property type="entry name" value="SUSHI DOMAIN-CONTAINING PROTEIN 5"/>
    <property type="match status" value="1"/>
</dbReference>
<accession>A0AAW1ZA13</accession>
<feature type="region of interest" description="Disordered" evidence="5">
    <location>
        <begin position="519"/>
        <end position="543"/>
    </location>
</feature>
<dbReference type="GO" id="GO:0007155">
    <property type="term" value="P:cell adhesion"/>
    <property type="evidence" value="ECO:0007669"/>
    <property type="project" value="InterPro"/>
</dbReference>
<dbReference type="AlphaFoldDB" id="A0AAW1ZA13"/>
<keyword evidence="6" id="KW-0472">Membrane</keyword>
<feature type="compositionally biased region" description="Basic and acidic residues" evidence="5">
    <location>
        <begin position="300"/>
        <end position="311"/>
    </location>
</feature>
<evidence type="ECO:0000313" key="10">
    <source>
        <dbReference type="EMBL" id="KAK9957608.1"/>
    </source>
</evidence>
<keyword evidence="11" id="KW-1185">Reference proteome</keyword>
<dbReference type="Gene3D" id="2.10.70.10">
    <property type="entry name" value="Complement Module, domain 1"/>
    <property type="match status" value="1"/>
</dbReference>
<feature type="region of interest" description="Disordered" evidence="5">
    <location>
        <begin position="216"/>
        <end position="263"/>
    </location>
</feature>
<dbReference type="Proteomes" id="UP001479290">
    <property type="component" value="Unassembled WGS sequence"/>
</dbReference>
<reference evidence="10 11" key="1">
    <citation type="submission" date="2024-05" db="EMBL/GenBank/DDBJ databases">
        <title>A high-quality chromosomal-level genome assembly of Topmouth culter (Culter alburnus).</title>
        <authorList>
            <person name="Zhao H."/>
        </authorList>
    </citation>
    <scope>NUCLEOTIDE SEQUENCE [LARGE SCALE GENOMIC DNA]</scope>
    <source>
        <strain evidence="10">CATC2023</strain>
        <tissue evidence="10">Muscle</tissue>
    </source>
</reference>